<dbReference type="InterPro" id="IPR017441">
    <property type="entry name" value="Protein_kinase_ATP_BS"/>
</dbReference>
<dbReference type="SUPFAM" id="SSF56112">
    <property type="entry name" value="Protein kinase-like (PK-like)"/>
    <property type="match status" value="1"/>
</dbReference>
<keyword evidence="10 16" id="KW-1133">Transmembrane helix</keyword>
<evidence type="ECO:0000256" key="2">
    <source>
        <dbReference type="ARBA" id="ARBA00012513"/>
    </source>
</evidence>
<reference evidence="19" key="1">
    <citation type="submission" date="2020-01" db="EMBL/GenBank/DDBJ databases">
        <authorList>
            <person name="Mishra B."/>
        </authorList>
    </citation>
    <scope>NUCLEOTIDE SEQUENCE [LARGE SCALE GENOMIC DNA]</scope>
</reference>
<evidence type="ECO:0000256" key="17">
    <source>
        <dbReference type="SAM" id="SignalP"/>
    </source>
</evidence>
<dbReference type="PANTHER" id="PTHR47974:SF24">
    <property type="entry name" value="RECEPTOR-LIKE SERINE_THREONINE-PROTEIN KINASE"/>
    <property type="match status" value="1"/>
</dbReference>
<evidence type="ECO:0000313" key="20">
    <source>
        <dbReference type="Proteomes" id="UP000467841"/>
    </source>
</evidence>
<evidence type="ECO:0000256" key="10">
    <source>
        <dbReference type="ARBA" id="ARBA00022989"/>
    </source>
</evidence>
<dbReference type="InterPro" id="IPR008271">
    <property type="entry name" value="Ser/Thr_kinase_AS"/>
</dbReference>
<protein>
    <recommendedName>
        <fullName evidence="2">non-specific serine/threonine protein kinase</fullName>
        <ecNumber evidence="2">2.7.11.1</ecNumber>
    </recommendedName>
</protein>
<evidence type="ECO:0000256" key="11">
    <source>
        <dbReference type="ARBA" id="ARBA00023136"/>
    </source>
</evidence>
<feature type="chain" id="PRO_5025603843" description="non-specific serine/threonine protein kinase" evidence="17">
    <location>
        <begin position="27"/>
        <end position="818"/>
    </location>
</feature>
<dbReference type="GO" id="GO:0030247">
    <property type="term" value="F:polysaccharide binding"/>
    <property type="evidence" value="ECO:0007669"/>
    <property type="project" value="InterPro"/>
</dbReference>
<comment type="caution">
    <text evidence="19">The sequence shown here is derived from an EMBL/GenBank/DDBJ whole genome shotgun (WGS) entry which is preliminary data.</text>
</comment>
<dbReference type="PROSITE" id="PS00107">
    <property type="entry name" value="PROTEIN_KINASE_ATP"/>
    <property type="match status" value="1"/>
</dbReference>
<proteinExistence type="predicted"/>
<dbReference type="InterPro" id="IPR000719">
    <property type="entry name" value="Prot_kinase_dom"/>
</dbReference>
<keyword evidence="7 15" id="KW-0547">Nucleotide-binding</keyword>
<evidence type="ECO:0000256" key="9">
    <source>
        <dbReference type="ARBA" id="ARBA00022840"/>
    </source>
</evidence>
<organism evidence="19 20">
    <name type="scientific">Microthlaspi erraticum</name>
    <dbReference type="NCBI Taxonomy" id="1685480"/>
    <lineage>
        <taxon>Eukaryota</taxon>
        <taxon>Viridiplantae</taxon>
        <taxon>Streptophyta</taxon>
        <taxon>Embryophyta</taxon>
        <taxon>Tracheophyta</taxon>
        <taxon>Spermatophyta</taxon>
        <taxon>Magnoliopsida</taxon>
        <taxon>eudicotyledons</taxon>
        <taxon>Gunneridae</taxon>
        <taxon>Pentapetalae</taxon>
        <taxon>rosids</taxon>
        <taxon>malvids</taxon>
        <taxon>Brassicales</taxon>
        <taxon>Brassicaceae</taxon>
        <taxon>Coluteocarpeae</taxon>
        <taxon>Microthlaspi</taxon>
    </lineage>
</organism>
<dbReference type="GO" id="GO:0005524">
    <property type="term" value="F:ATP binding"/>
    <property type="evidence" value="ECO:0007669"/>
    <property type="project" value="UniProtKB-UniRule"/>
</dbReference>
<dbReference type="InterPro" id="IPR032872">
    <property type="entry name" value="WAK_assoc_C"/>
</dbReference>
<feature type="domain" description="Protein kinase" evidence="18">
    <location>
        <begin position="524"/>
        <end position="783"/>
    </location>
</feature>
<feature type="binding site" evidence="15">
    <location>
        <position position="552"/>
    </location>
    <ligand>
        <name>ATP</name>
        <dbReference type="ChEBI" id="CHEBI:30616"/>
    </ligand>
</feature>
<evidence type="ECO:0000313" key="19">
    <source>
        <dbReference type="EMBL" id="CAA7016438.1"/>
    </source>
</evidence>
<dbReference type="GO" id="GO:0004674">
    <property type="term" value="F:protein serine/threonine kinase activity"/>
    <property type="evidence" value="ECO:0007669"/>
    <property type="project" value="UniProtKB-KW"/>
</dbReference>
<dbReference type="PANTHER" id="PTHR47974">
    <property type="entry name" value="OS07G0415500 PROTEIN"/>
    <property type="match status" value="1"/>
</dbReference>
<keyword evidence="12" id="KW-0325">Glycoprotein</keyword>
<dbReference type="EC" id="2.7.11.1" evidence="2"/>
<keyword evidence="8" id="KW-0418">Kinase</keyword>
<evidence type="ECO:0000256" key="13">
    <source>
        <dbReference type="ARBA" id="ARBA00047899"/>
    </source>
</evidence>
<dbReference type="OrthoDB" id="1076926at2759"/>
<evidence type="ECO:0000256" key="14">
    <source>
        <dbReference type="ARBA" id="ARBA00048679"/>
    </source>
</evidence>
<dbReference type="PROSITE" id="PS50011">
    <property type="entry name" value="PROTEIN_KINASE_DOM"/>
    <property type="match status" value="1"/>
</dbReference>
<evidence type="ECO:0000256" key="1">
    <source>
        <dbReference type="ARBA" id="ARBA00004479"/>
    </source>
</evidence>
<evidence type="ECO:0000256" key="7">
    <source>
        <dbReference type="ARBA" id="ARBA00022741"/>
    </source>
</evidence>
<dbReference type="Pfam" id="PF14380">
    <property type="entry name" value="WAK_assoc"/>
    <property type="match status" value="1"/>
</dbReference>
<evidence type="ECO:0000256" key="6">
    <source>
        <dbReference type="ARBA" id="ARBA00022729"/>
    </source>
</evidence>
<comment type="catalytic activity">
    <reaction evidence="14">
        <text>L-seryl-[protein] + ATP = O-phospho-L-seryl-[protein] + ADP + H(+)</text>
        <dbReference type="Rhea" id="RHEA:17989"/>
        <dbReference type="Rhea" id="RHEA-COMP:9863"/>
        <dbReference type="Rhea" id="RHEA-COMP:11604"/>
        <dbReference type="ChEBI" id="CHEBI:15378"/>
        <dbReference type="ChEBI" id="CHEBI:29999"/>
        <dbReference type="ChEBI" id="CHEBI:30616"/>
        <dbReference type="ChEBI" id="CHEBI:83421"/>
        <dbReference type="ChEBI" id="CHEBI:456216"/>
        <dbReference type="EC" id="2.7.11.1"/>
    </reaction>
</comment>
<evidence type="ECO:0000256" key="16">
    <source>
        <dbReference type="SAM" id="Phobius"/>
    </source>
</evidence>
<gene>
    <name evidence="19" type="ORF">MERR_LOCUS3673</name>
</gene>
<comment type="subcellular location">
    <subcellularLocation>
        <location evidence="1">Membrane</location>
        <topology evidence="1">Single-pass type I membrane protein</topology>
    </subcellularLocation>
</comment>
<keyword evidence="4" id="KW-0808">Transferase</keyword>
<evidence type="ECO:0000256" key="12">
    <source>
        <dbReference type="ARBA" id="ARBA00023180"/>
    </source>
</evidence>
<keyword evidence="20" id="KW-1185">Reference proteome</keyword>
<dbReference type="Proteomes" id="UP000467841">
    <property type="component" value="Unassembled WGS sequence"/>
</dbReference>
<evidence type="ECO:0000259" key="18">
    <source>
        <dbReference type="PROSITE" id="PS50011"/>
    </source>
</evidence>
<keyword evidence="6 17" id="KW-0732">Signal</keyword>
<dbReference type="AlphaFoldDB" id="A0A6D2HJW4"/>
<dbReference type="GO" id="GO:0016020">
    <property type="term" value="C:membrane"/>
    <property type="evidence" value="ECO:0007669"/>
    <property type="project" value="UniProtKB-SubCell"/>
</dbReference>
<accession>A0A6D2HJW4</accession>
<feature type="signal peptide" evidence="17">
    <location>
        <begin position="1"/>
        <end position="26"/>
    </location>
</feature>
<keyword evidence="9 15" id="KW-0067">ATP-binding</keyword>
<dbReference type="Gene3D" id="3.30.200.20">
    <property type="entry name" value="Phosphorylase Kinase, domain 1"/>
    <property type="match status" value="1"/>
</dbReference>
<evidence type="ECO:0000256" key="4">
    <source>
        <dbReference type="ARBA" id="ARBA00022679"/>
    </source>
</evidence>
<name>A0A6D2HJW4_9BRAS</name>
<dbReference type="FunFam" id="1.10.510.10:FF:000590">
    <property type="entry name" value="PR5-like receptor kinase"/>
    <property type="match status" value="1"/>
</dbReference>
<feature type="transmembrane region" description="Helical" evidence="16">
    <location>
        <begin position="471"/>
        <end position="493"/>
    </location>
</feature>
<sequence>MYHQPTSCLFFFFLFSLFYHLPCASSKHDLGWCEALFQCGDIAASFPFWGGNRPKPCGHSSMELHCNSRNSTSLNISGLEYNVFQINQTSNSLSLRLARTDFLGSFCSATFNSTTLPPEIYEVWPMYKNLTIFYLCNPRLHYLSSYVCPGRGVISAYQNPKYHSSCQSFTVNNVPTTFFPEEKELNLTHLESVLRKGFEVTVKTDEIQCEECSSPIEHYKRCNQQFSCGNRGGLLYPFWIPGREDCGHPDFKLDCSRGFAELSISSVLFRILQANYKSGIVRFASLDYINNLCGRNPLNVQYIPSVLPFAPDTELFTIYVGCPKITYYDNKYSVGAYVRELFCEDNKKATKTYYVWRKMSSTLVAGKNDPIYDYLRRSCEKEANIPASRLALYTLGQTVLKDEEGNLTKVLEEGFELELNRDCSMCMESKGACGYNKTSRGFVCYCNDGTQGNDCVSGKTSHGLLFKAIRIVPGSVAGVIAFLVLLLLFLRFIRKRKTRLKQQNLRALIPLKHYTYAQVKRMTKSFAEVVGRGGFGIVYRGNLCDGCMVAVKVLKDSKGNGEDFTNEVASMSQTSHLNIVSLLGFCSEGKTTVKLDWMALYGIALGVARGLEYLHHGCKTRIVHFDIKPQNVLLDDNFCPKVSDFGLAKLCAKKESALSLMDTRGTVGYIAPEMISRAYGSVFHKSDVYSYGMLVLEMIGARKKESFDQNSASNASSMYFPDWIYKDLEKEDSGRLITNDRISRNEEEETLKKMTLVGLWCIQSSPSNRPPMNRVVEMMEGSLESLEVPPKPVLQKISTATLSESFWISEESSTASEV</sequence>
<keyword evidence="5 16" id="KW-0812">Transmembrane</keyword>
<evidence type="ECO:0000256" key="8">
    <source>
        <dbReference type="ARBA" id="ARBA00022777"/>
    </source>
</evidence>
<dbReference type="Gene3D" id="1.10.510.10">
    <property type="entry name" value="Transferase(Phosphotransferase) domain 1"/>
    <property type="match status" value="1"/>
</dbReference>
<keyword evidence="3" id="KW-0723">Serine/threonine-protein kinase</keyword>
<dbReference type="InterPro" id="IPR011009">
    <property type="entry name" value="Kinase-like_dom_sf"/>
</dbReference>
<dbReference type="SMART" id="SM00220">
    <property type="entry name" value="S_TKc"/>
    <property type="match status" value="1"/>
</dbReference>
<evidence type="ECO:0000256" key="3">
    <source>
        <dbReference type="ARBA" id="ARBA00022527"/>
    </source>
</evidence>
<dbReference type="InterPro" id="IPR025287">
    <property type="entry name" value="WAK_GUB"/>
</dbReference>
<comment type="catalytic activity">
    <reaction evidence="13">
        <text>L-threonyl-[protein] + ATP = O-phospho-L-threonyl-[protein] + ADP + H(+)</text>
        <dbReference type="Rhea" id="RHEA:46608"/>
        <dbReference type="Rhea" id="RHEA-COMP:11060"/>
        <dbReference type="Rhea" id="RHEA-COMP:11605"/>
        <dbReference type="ChEBI" id="CHEBI:15378"/>
        <dbReference type="ChEBI" id="CHEBI:30013"/>
        <dbReference type="ChEBI" id="CHEBI:30616"/>
        <dbReference type="ChEBI" id="CHEBI:61977"/>
        <dbReference type="ChEBI" id="CHEBI:456216"/>
        <dbReference type="EC" id="2.7.11.1"/>
    </reaction>
</comment>
<dbReference type="Pfam" id="PF00069">
    <property type="entry name" value="Pkinase"/>
    <property type="match status" value="1"/>
</dbReference>
<dbReference type="PROSITE" id="PS00108">
    <property type="entry name" value="PROTEIN_KINASE_ST"/>
    <property type="match status" value="1"/>
</dbReference>
<evidence type="ECO:0000256" key="15">
    <source>
        <dbReference type="PROSITE-ProRule" id="PRU10141"/>
    </source>
</evidence>
<dbReference type="Pfam" id="PF13947">
    <property type="entry name" value="GUB_WAK_bind"/>
    <property type="match status" value="2"/>
</dbReference>
<keyword evidence="11 16" id="KW-0472">Membrane</keyword>
<dbReference type="EMBL" id="CACVBM020000222">
    <property type="protein sequence ID" value="CAA7016438.1"/>
    <property type="molecule type" value="Genomic_DNA"/>
</dbReference>
<evidence type="ECO:0000256" key="5">
    <source>
        <dbReference type="ARBA" id="ARBA00022692"/>
    </source>
</evidence>